<dbReference type="EMBL" id="CAJHJT010000056">
    <property type="protein sequence ID" value="CAD7012386.1"/>
    <property type="molecule type" value="Genomic_DNA"/>
</dbReference>
<name>A0A811VAG0_CERCA</name>
<keyword evidence="2" id="KW-1185">Reference proteome</keyword>
<gene>
    <name evidence="1" type="ORF">CCAP1982_LOCUS20478</name>
</gene>
<proteinExistence type="predicted"/>
<evidence type="ECO:0000313" key="2">
    <source>
        <dbReference type="Proteomes" id="UP000606786"/>
    </source>
</evidence>
<comment type="caution">
    <text evidence="1">The sequence shown here is derived from an EMBL/GenBank/DDBJ whole genome shotgun (WGS) entry which is preliminary data.</text>
</comment>
<accession>A0A811VAG0</accession>
<reference evidence="1" key="1">
    <citation type="submission" date="2020-11" db="EMBL/GenBank/DDBJ databases">
        <authorList>
            <person name="Whitehead M."/>
        </authorList>
    </citation>
    <scope>NUCLEOTIDE SEQUENCE</scope>
    <source>
        <strain evidence="1">EGII</strain>
    </source>
</reference>
<sequence>MPMGLGAQCNEADCLQSHVIRNWWATGGSERCRSVSSRRPKGRAFNACNDSTFTYVQTYADYVVSMQNFLGGMWHTSLYPTL</sequence>
<dbReference type="Proteomes" id="UP000606786">
    <property type="component" value="Unassembled WGS sequence"/>
</dbReference>
<protein>
    <submittedName>
        <fullName evidence="1">(Mediterranean fruit fly) hypothetical protein</fullName>
    </submittedName>
</protein>
<evidence type="ECO:0000313" key="1">
    <source>
        <dbReference type="EMBL" id="CAD7012386.1"/>
    </source>
</evidence>
<organism evidence="1 2">
    <name type="scientific">Ceratitis capitata</name>
    <name type="common">Mediterranean fruit fly</name>
    <name type="synonym">Tephritis capitata</name>
    <dbReference type="NCBI Taxonomy" id="7213"/>
    <lineage>
        <taxon>Eukaryota</taxon>
        <taxon>Metazoa</taxon>
        <taxon>Ecdysozoa</taxon>
        <taxon>Arthropoda</taxon>
        <taxon>Hexapoda</taxon>
        <taxon>Insecta</taxon>
        <taxon>Pterygota</taxon>
        <taxon>Neoptera</taxon>
        <taxon>Endopterygota</taxon>
        <taxon>Diptera</taxon>
        <taxon>Brachycera</taxon>
        <taxon>Muscomorpha</taxon>
        <taxon>Tephritoidea</taxon>
        <taxon>Tephritidae</taxon>
        <taxon>Ceratitis</taxon>
        <taxon>Ceratitis</taxon>
    </lineage>
</organism>
<dbReference type="AlphaFoldDB" id="A0A811VAG0"/>